<dbReference type="GO" id="GO:0016799">
    <property type="term" value="F:hydrolase activity, hydrolyzing N-glycosyl compounds"/>
    <property type="evidence" value="ECO:0007669"/>
    <property type="project" value="InterPro"/>
</dbReference>
<feature type="compositionally biased region" description="Basic and acidic residues" evidence="2">
    <location>
        <begin position="1"/>
        <end position="11"/>
    </location>
</feature>
<name>X6M8U5_RETFI</name>
<dbReference type="Proteomes" id="UP000023152">
    <property type="component" value="Unassembled WGS sequence"/>
</dbReference>
<evidence type="ECO:0000259" key="3">
    <source>
        <dbReference type="Pfam" id="PF01156"/>
    </source>
</evidence>
<dbReference type="OMA" id="CINGSIW"/>
<keyword evidence="4" id="KW-0378">Hydrolase</keyword>
<sequence>MTSGSEADKPRTIPIGSGNAKHPKPCINGSIWKKVCGEFESGEADGAASQVIYNALTTYPDLVLVTGGPLTNVYSYLKTYEKTDQVISLWIGQGGFAGANVVPEQNQLSKFKGMTTCPTFNFNGNIKAADYCLNSKRIKRKLLVSKNVCHGCICNEAFFTQLTKYKNSNLGLNCIHQGLSVYAEKKNFNKKLHDLLAAACVVQENIVVFKPVQMSHNNTKYGVEWGCQLAPNSDVFISVHYDPRLFFNTVAGI</sequence>
<accession>X6M8U5</accession>
<dbReference type="EMBL" id="ASPP01024069">
    <property type="protein sequence ID" value="ETO09440.1"/>
    <property type="molecule type" value="Genomic_DNA"/>
</dbReference>
<comment type="similarity">
    <text evidence="1">Belongs to the IUNH family.</text>
</comment>
<keyword evidence="5" id="KW-1185">Reference proteome</keyword>
<dbReference type="InterPro" id="IPR001910">
    <property type="entry name" value="Inosine/uridine_hydrolase_dom"/>
</dbReference>
<comment type="caution">
    <text evidence="4">The sequence shown here is derived from an EMBL/GenBank/DDBJ whole genome shotgun (WGS) entry which is preliminary data.</text>
</comment>
<dbReference type="Pfam" id="PF01156">
    <property type="entry name" value="IU_nuc_hydro"/>
    <property type="match status" value="1"/>
</dbReference>
<reference evidence="4 5" key="1">
    <citation type="journal article" date="2013" name="Curr. Biol.">
        <title>The Genome of the Foraminiferan Reticulomyxa filosa.</title>
        <authorList>
            <person name="Glockner G."/>
            <person name="Hulsmann N."/>
            <person name="Schleicher M."/>
            <person name="Noegel A.A."/>
            <person name="Eichinger L."/>
            <person name="Gallinger C."/>
            <person name="Pawlowski J."/>
            <person name="Sierra R."/>
            <person name="Euteneuer U."/>
            <person name="Pillet L."/>
            <person name="Moustafa A."/>
            <person name="Platzer M."/>
            <person name="Groth M."/>
            <person name="Szafranski K."/>
            <person name="Schliwa M."/>
        </authorList>
    </citation>
    <scope>NUCLEOTIDE SEQUENCE [LARGE SCALE GENOMIC DNA]</scope>
</reference>
<feature type="region of interest" description="Disordered" evidence="2">
    <location>
        <begin position="1"/>
        <end position="21"/>
    </location>
</feature>
<organism evidence="4 5">
    <name type="scientific">Reticulomyxa filosa</name>
    <dbReference type="NCBI Taxonomy" id="46433"/>
    <lineage>
        <taxon>Eukaryota</taxon>
        <taxon>Sar</taxon>
        <taxon>Rhizaria</taxon>
        <taxon>Retaria</taxon>
        <taxon>Foraminifera</taxon>
        <taxon>Monothalamids</taxon>
        <taxon>Reticulomyxidae</taxon>
        <taxon>Reticulomyxa</taxon>
    </lineage>
</organism>
<dbReference type="OrthoDB" id="9980625at2759"/>
<proteinExistence type="inferred from homology"/>
<gene>
    <name evidence="4" type="ORF">RFI_27937</name>
</gene>
<dbReference type="Gene3D" id="3.90.245.10">
    <property type="entry name" value="Ribonucleoside hydrolase-like"/>
    <property type="match status" value="1"/>
</dbReference>
<evidence type="ECO:0000313" key="4">
    <source>
        <dbReference type="EMBL" id="ETO09440.1"/>
    </source>
</evidence>
<evidence type="ECO:0000256" key="2">
    <source>
        <dbReference type="SAM" id="MobiDB-lite"/>
    </source>
</evidence>
<evidence type="ECO:0000256" key="1">
    <source>
        <dbReference type="ARBA" id="ARBA00009176"/>
    </source>
</evidence>
<dbReference type="InterPro" id="IPR036452">
    <property type="entry name" value="Ribo_hydro-like"/>
</dbReference>
<dbReference type="SUPFAM" id="SSF53590">
    <property type="entry name" value="Nucleoside hydrolase"/>
    <property type="match status" value="1"/>
</dbReference>
<evidence type="ECO:0000313" key="5">
    <source>
        <dbReference type="Proteomes" id="UP000023152"/>
    </source>
</evidence>
<protein>
    <submittedName>
        <fullName evidence="4">Inosine-uridine preferring nucleoside hydrolase superfamily</fullName>
    </submittedName>
</protein>
<dbReference type="AlphaFoldDB" id="X6M8U5"/>
<feature type="domain" description="Inosine/uridine-preferring nucleoside hydrolase" evidence="3">
    <location>
        <begin position="42"/>
        <end position="215"/>
    </location>
</feature>